<evidence type="ECO:0000256" key="2">
    <source>
        <dbReference type="ARBA" id="ARBA00022692"/>
    </source>
</evidence>
<feature type="transmembrane region" description="Helical" evidence="5">
    <location>
        <begin position="194"/>
        <end position="213"/>
    </location>
</feature>
<proteinExistence type="predicted"/>
<evidence type="ECO:0000256" key="3">
    <source>
        <dbReference type="ARBA" id="ARBA00022989"/>
    </source>
</evidence>
<feature type="transmembrane region" description="Helical" evidence="5">
    <location>
        <begin position="109"/>
        <end position="126"/>
    </location>
</feature>
<comment type="caution">
    <text evidence="7">The sequence shown here is derived from an EMBL/GenBank/DDBJ whole genome shotgun (WGS) entry which is preliminary data.</text>
</comment>
<dbReference type="InterPro" id="IPR004853">
    <property type="entry name" value="Sugar_P_trans_dom"/>
</dbReference>
<feature type="transmembrane region" description="Helical" evidence="5">
    <location>
        <begin position="42"/>
        <end position="61"/>
    </location>
</feature>
<dbReference type="Proteomes" id="UP000232323">
    <property type="component" value="Unassembled WGS sequence"/>
</dbReference>
<dbReference type="Pfam" id="PF03151">
    <property type="entry name" value="TPT"/>
    <property type="match status" value="1"/>
</dbReference>
<evidence type="ECO:0000256" key="4">
    <source>
        <dbReference type="ARBA" id="ARBA00023136"/>
    </source>
</evidence>
<keyword evidence="4 5" id="KW-0472">Membrane</keyword>
<sequence length="320" mass="34591">MASQPYSRLLLGVVGTGLWMFFSSSLIILNKNLYKNLDFQRPFFVTGMGQLFSFLGGLSLVGMGVLPLRPVPKLSFCVTRLLPIVLSSTATMFFGNTTYLYLSLSFIQILKAFTPALTLLLCVIVGLERMHWPLVLSIALITFGTANAVIEERGAPSFKALGLFSFLASSLTEASRVVGAEVLLGAQRFNSAEALVYIGGPTAVFLLLGAVVWEGMGPTSDGWAVIAQTPSAFLAAFTMSFLVNLSCYFAIQYTSSLTFKVAGCVKNIGVVWYGIVAHKEHVTLVQMAGYAVSIIGFAIYSKLKMSVKALSEGRNKLVRV</sequence>
<keyword evidence="8" id="KW-1185">Reference proteome</keyword>
<name>A0A250XGN7_9CHLO</name>
<keyword evidence="3 5" id="KW-1133">Transmembrane helix</keyword>
<evidence type="ECO:0000313" key="7">
    <source>
        <dbReference type="EMBL" id="GAX82237.1"/>
    </source>
</evidence>
<feature type="transmembrane region" description="Helical" evidence="5">
    <location>
        <begin position="258"/>
        <end position="275"/>
    </location>
</feature>
<reference evidence="7 8" key="1">
    <citation type="submission" date="2017-08" db="EMBL/GenBank/DDBJ databases">
        <title>Acidophilic green algal genome provides insights into adaptation to an acidic environment.</title>
        <authorList>
            <person name="Hirooka S."/>
            <person name="Hirose Y."/>
            <person name="Kanesaki Y."/>
            <person name="Higuchi S."/>
            <person name="Fujiwara T."/>
            <person name="Onuma R."/>
            <person name="Era A."/>
            <person name="Ohbayashi R."/>
            <person name="Uzuka A."/>
            <person name="Nozaki H."/>
            <person name="Yoshikawa H."/>
            <person name="Miyagishima S.Y."/>
        </authorList>
    </citation>
    <scope>NUCLEOTIDE SEQUENCE [LARGE SCALE GENOMIC DNA]</scope>
    <source>
        <strain evidence="7 8">NIES-2499</strain>
    </source>
</reference>
<protein>
    <recommendedName>
        <fullName evidence="6">Sugar phosphate transporter domain-containing protein</fullName>
    </recommendedName>
</protein>
<dbReference type="EMBL" id="BEGY01000077">
    <property type="protein sequence ID" value="GAX82237.1"/>
    <property type="molecule type" value="Genomic_DNA"/>
</dbReference>
<feature type="domain" description="Sugar phosphate transporter" evidence="6">
    <location>
        <begin position="17"/>
        <end position="301"/>
    </location>
</feature>
<gene>
    <name evidence="7" type="ORF">CEUSTIGMA_g9665.t1</name>
</gene>
<accession>A0A250XGN7</accession>
<dbReference type="GO" id="GO:0016020">
    <property type="term" value="C:membrane"/>
    <property type="evidence" value="ECO:0007669"/>
    <property type="project" value="UniProtKB-SubCell"/>
</dbReference>
<dbReference type="OrthoDB" id="6418713at2759"/>
<dbReference type="PANTHER" id="PTHR11132">
    <property type="entry name" value="SOLUTE CARRIER FAMILY 35"/>
    <property type="match status" value="1"/>
</dbReference>
<evidence type="ECO:0000256" key="1">
    <source>
        <dbReference type="ARBA" id="ARBA00004141"/>
    </source>
</evidence>
<evidence type="ECO:0000256" key="5">
    <source>
        <dbReference type="SAM" id="Phobius"/>
    </source>
</evidence>
<evidence type="ECO:0000313" key="8">
    <source>
        <dbReference type="Proteomes" id="UP000232323"/>
    </source>
</evidence>
<dbReference type="AlphaFoldDB" id="A0A250XGN7"/>
<organism evidence="7 8">
    <name type="scientific">Chlamydomonas eustigma</name>
    <dbReference type="NCBI Taxonomy" id="1157962"/>
    <lineage>
        <taxon>Eukaryota</taxon>
        <taxon>Viridiplantae</taxon>
        <taxon>Chlorophyta</taxon>
        <taxon>core chlorophytes</taxon>
        <taxon>Chlorophyceae</taxon>
        <taxon>CS clade</taxon>
        <taxon>Chlamydomonadales</taxon>
        <taxon>Chlamydomonadaceae</taxon>
        <taxon>Chlamydomonas</taxon>
    </lineage>
</organism>
<keyword evidence="2 5" id="KW-0812">Transmembrane</keyword>
<feature type="transmembrane region" description="Helical" evidence="5">
    <location>
        <begin position="281"/>
        <end position="300"/>
    </location>
</feature>
<feature type="transmembrane region" description="Helical" evidence="5">
    <location>
        <begin position="81"/>
        <end position="102"/>
    </location>
</feature>
<evidence type="ECO:0000259" key="6">
    <source>
        <dbReference type="Pfam" id="PF03151"/>
    </source>
</evidence>
<dbReference type="InterPro" id="IPR050186">
    <property type="entry name" value="TPT_transporter"/>
</dbReference>
<comment type="subcellular location">
    <subcellularLocation>
        <location evidence="1">Membrane</location>
        <topology evidence="1">Multi-pass membrane protein</topology>
    </subcellularLocation>
</comment>
<feature type="transmembrane region" description="Helical" evidence="5">
    <location>
        <begin position="233"/>
        <end position="251"/>
    </location>
</feature>
<feature type="transmembrane region" description="Helical" evidence="5">
    <location>
        <begin position="6"/>
        <end position="30"/>
    </location>
</feature>